<comment type="similarity">
    <text evidence="1">Belongs to the cytidine and deoxycytidylate deaminase family.</text>
</comment>
<dbReference type="PROSITE" id="PS51747">
    <property type="entry name" value="CYT_DCMP_DEAMINASES_2"/>
    <property type="match status" value="1"/>
</dbReference>
<dbReference type="PANTHER" id="PTHR11644:SF2">
    <property type="entry name" value="CYTIDINE DEAMINASE"/>
    <property type="match status" value="1"/>
</dbReference>
<reference evidence="3" key="2">
    <citation type="submission" date="2020-09" db="EMBL/GenBank/DDBJ databases">
        <authorList>
            <person name="Sun Q."/>
            <person name="Zhou Y."/>
        </authorList>
    </citation>
    <scope>NUCLEOTIDE SEQUENCE</scope>
    <source>
        <strain evidence="3">CGMCC 1.15533</strain>
    </source>
</reference>
<keyword evidence="4" id="KW-1185">Reference proteome</keyword>
<reference evidence="3" key="1">
    <citation type="journal article" date="2014" name="Int. J. Syst. Evol. Microbiol.">
        <title>Complete genome sequence of Corynebacterium casei LMG S-19264T (=DSM 44701T), isolated from a smear-ripened cheese.</title>
        <authorList>
            <consortium name="US DOE Joint Genome Institute (JGI-PGF)"/>
            <person name="Walter F."/>
            <person name="Albersmeier A."/>
            <person name="Kalinowski J."/>
            <person name="Ruckert C."/>
        </authorList>
    </citation>
    <scope>NUCLEOTIDE SEQUENCE</scope>
    <source>
        <strain evidence="3">CGMCC 1.15533</strain>
    </source>
</reference>
<protein>
    <submittedName>
        <fullName evidence="3">Cytidine deaminase</fullName>
    </submittedName>
</protein>
<dbReference type="EMBL" id="BMJN01000019">
    <property type="protein sequence ID" value="GGE32495.1"/>
    <property type="molecule type" value="Genomic_DNA"/>
</dbReference>
<dbReference type="SUPFAM" id="SSF53927">
    <property type="entry name" value="Cytidine deaminase-like"/>
    <property type="match status" value="1"/>
</dbReference>
<sequence>MDIWTKLYEAAKEHYAPVEVTPFVYAHHVVAAFEAEDGQIFTGFCMEATAGVFHLCAERAAAFNMYQQSGQTTIKRMIAFRDRPPYGEGSGMPCGACREFLMQLSRENRNMEIMIDYEKREIVTLKDLMPYWWGEERMASSTEDETKIDEQ</sequence>
<dbReference type="CDD" id="cd01283">
    <property type="entry name" value="cytidine_deaminase"/>
    <property type="match status" value="1"/>
</dbReference>
<dbReference type="GO" id="GO:0008270">
    <property type="term" value="F:zinc ion binding"/>
    <property type="evidence" value="ECO:0007669"/>
    <property type="project" value="TreeGrafter"/>
</dbReference>
<dbReference type="GO" id="GO:0004126">
    <property type="term" value="F:cytidine deaminase activity"/>
    <property type="evidence" value="ECO:0007669"/>
    <property type="project" value="UniProtKB-ARBA"/>
</dbReference>
<dbReference type="OrthoDB" id="9799092at2"/>
<dbReference type="Proteomes" id="UP000660801">
    <property type="component" value="Unassembled WGS sequence"/>
</dbReference>
<evidence type="ECO:0000313" key="4">
    <source>
        <dbReference type="Proteomes" id="UP000660801"/>
    </source>
</evidence>
<feature type="domain" description="CMP/dCMP-type deaminase" evidence="2">
    <location>
        <begin position="1"/>
        <end position="144"/>
    </location>
</feature>
<proteinExistence type="inferred from homology"/>
<comment type="caution">
    <text evidence="3">The sequence shown here is derived from an EMBL/GenBank/DDBJ whole genome shotgun (WGS) entry which is preliminary data.</text>
</comment>
<evidence type="ECO:0000259" key="2">
    <source>
        <dbReference type="PROSITE" id="PS51747"/>
    </source>
</evidence>
<dbReference type="InterPro" id="IPR002125">
    <property type="entry name" value="CMP_dCMP_dom"/>
</dbReference>
<accession>A0A917EGR9</accession>
<evidence type="ECO:0000313" key="3">
    <source>
        <dbReference type="EMBL" id="GGE32495.1"/>
    </source>
</evidence>
<dbReference type="AlphaFoldDB" id="A0A917EGR9"/>
<dbReference type="GO" id="GO:0005829">
    <property type="term" value="C:cytosol"/>
    <property type="evidence" value="ECO:0007669"/>
    <property type="project" value="TreeGrafter"/>
</dbReference>
<dbReference type="GO" id="GO:0055086">
    <property type="term" value="P:nucleobase-containing small molecule metabolic process"/>
    <property type="evidence" value="ECO:0007669"/>
    <property type="project" value="UniProtKB-ARBA"/>
</dbReference>
<dbReference type="GO" id="GO:0072527">
    <property type="term" value="P:pyrimidine-containing compound metabolic process"/>
    <property type="evidence" value="ECO:0007669"/>
    <property type="project" value="UniProtKB-ARBA"/>
</dbReference>
<dbReference type="PANTHER" id="PTHR11644">
    <property type="entry name" value="CYTIDINE DEAMINASE"/>
    <property type="match status" value="1"/>
</dbReference>
<dbReference type="InterPro" id="IPR016193">
    <property type="entry name" value="Cytidine_deaminase-like"/>
</dbReference>
<dbReference type="InterPro" id="IPR050202">
    <property type="entry name" value="Cyt/Deoxycyt_deaminase"/>
</dbReference>
<gene>
    <name evidence="3" type="ORF">GCM10011510_12260</name>
</gene>
<dbReference type="Gene3D" id="3.40.140.10">
    <property type="entry name" value="Cytidine Deaminase, domain 2"/>
    <property type="match status" value="1"/>
</dbReference>
<evidence type="ECO:0000256" key="1">
    <source>
        <dbReference type="ARBA" id="ARBA00006576"/>
    </source>
</evidence>
<name>A0A917EGR9_9STRE</name>
<dbReference type="RefSeq" id="WP_068992148.1">
    <property type="nucleotide sequence ID" value="NZ_BMJN01000019.1"/>
</dbReference>
<organism evidence="3 4">
    <name type="scientific">Streptococcus himalayensis</name>
    <dbReference type="NCBI Taxonomy" id="1888195"/>
    <lineage>
        <taxon>Bacteria</taxon>
        <taxon>Bacillati</taxon>
        <taxon>Bacillota</taxon>
        <taxon>Bacilli</taxon>
        <taxon>Lactobacillales</taxon>
        <taxon>Streptococcaceae</taxon>
        <taxon>Streptococcus</taxon>
    </lineage>
</organism>